<accession>A0A8J6UF95</accession>
<dbReference type="InterPro" id="IPR036942">
    <property type="entry name" value="Beta-barrel_TonB_sf"/>
</dbReference>
<dbReference type="Proteomes" id="UP000638014">
    <property type="component" value="Unassembled WGS sequence"/>
</dbReference>
<dbReference type="GO" id="GO:0009279">
    <property type="term" value="C:cell outer membrane"/>
    <property type="evidence" value="ECO:0007669"/>
    <property type="project" value="UniProtKB-SubCell"/>
</dbReference>
<keyword evidence="3" id="KW-0998">Cell outer membrane</keyword>
<dbReference type="Gene3D" id="2.40.170.20">
    <property type="entry name" value="TonB-dependent receptor, beta-barrel domain"/>
    <property type="match status" value="1"/>
</dbReference>
<reference evidence="5" key="1">
    <citation type="submission" date="2020-09" db="EMBL/GenBank/DDBJ databases">
        <title>A novel bacterium of genus Neiella, isolated from South China Sea.</title>
        <authorList>
            <person name="Huang H."/>
            <person name="Mo K."/>
            <person name="Hu Y."/>
        </authorList>
    </citation>
    <scope>NUCLEOTIDE SEQUENCE</scope>
    <source>
        <strain evidence="5">HB171785</strain>
    </source>
</reference>
<evidence type="ECO:0000256" key="3">
    <source>
        <dbReference type="ARBA" id="ARBA00023237"/>
    </source>
</evidence>
<name>A0A8J6UF95_9GAMM</name>
<feature type="signal peptide" evidence="4">
    <location>
        <begin position="1"/>
        <end position="22"/>
    </location>
</feature>
<keyword evidence="2" id="KW-0472">Membrane</keyword>
<dbReference type="SUPFAM" id="SSF56935">
    <property type="entry name" value="Porins"/>
    <property type="match status" value="1"/>
</dbReference>
<evidence type="ECO:0000256" key="1">
    <source>
        <dbReference type="ARBA" id="ARBA00004442"/>
    </source>
</evidence>
<comment type="subcellular location">
    <subcellularLocation>
        <location evidence="1">Cell outer membrane</location>
    </subcellularLocation>
</comment>
<dbReference type="InterPro" id="IPR018759">
    <property type="entry name" value="BBP2_2"/>
</dbReference>
<dbReference type="AlphaFoldDB" id="A0A8J6UF95"/>
<keyword evidence="4" id="KW-0732">Signal</keyword>
<dbReference type="RefSeq" id="WP_191143720.1">
    <property type="nucleotide sequence ID" value="NZ_JACXAF010000004.1"/>
</dbReference>
<evidence type="ECO:0000256" key="4">
    <source>
        <dbReference type="SAM" id="SignalP"/>
    </source>
</evidence>
<sequence>MRLGITPALALSLAFCSISATADYQPASFDIAEGLKFQPQLSIINGYDDNTAHSANDEVDSWFTVVNPQLSLKAGDPLSHFALSYQLNHARYHSSDEDDYTDHKFTSKWHHELTSQHRLTLNYDYIRDHEDRGTGISEGQGNSLDEVVERELRNASLVYGFGVSDARFNVDLRLVYDSKEYRNYRQQSMFRDFDTVTGGSTLYWRLGPKTSLLLDLSRSETEYDRQASGESNRDSTDQTYHLGVRWQATGKTTGIVKLGYSDRDYDDAARADFSGLTWSVGAEWLPKSYSKFIIESGRRAKDPDTLGDYVKETNAALRWEHGWSERLTTIIGAKYIDEEFTGLDRDDDYVAGQLGLRYDWRRWLRTDLNYQYSDQDSNIDSLSYDKSTYWLTLRAAL</sequence>
<dbReference type="Pfam" id="PF10082">
    <property type="entry name" value="BBP2_2"/>
    <property type="match status" value="1"/>
</dbReference>
<gene>
    <name evidence="5" type="ORF">IC617_04120</name>
</gene>
<comment type="caution">
    <text evidence="5">The sequence shown here is derived from an EMBL/GenBank/DDBJ whole genome shotgun (WGS) entry which is preliminary data.</text>
</comment>
<protein>
    <submittedName>
        <fullName evidence="5">Outer membrane beta-barrel protein</fullName>
    </submittedName>
</protein>
<evidence type="ECO:0000313" key="5">
    <source>
        <dbReference type="EMBL" id="MBD1388606.1"/>
    </source>
</evidence>
<organism evidence="5 6">
    <name type="scientific">Neiella litorisoli</name>
    <dbReference type="NCBI Taxonomy" id="2771431"/>
    <lineage>
        <taxon>Bacteria</taxon>
        <taxon>Pseudomonadati</taxon>
        <taxon>Pseudomonadota</taxon>
        <taxon>Gammaproteobacteria</taxon>
        <taxon>Alteromonadales</taxon>
        <taxon>Echinimonadaceae</taxon>
        <taxon>Neiella</taxon>
    </lineage>
</organism>
<feature type="chain" id="PRO_5035229776" evidence="4">
    <location>
        <begin position="23"/>
        <end position="397"/>
    </location>
</feature>
<proteinExistence type="predicted"/>
<evidence type="ECO:0000313" key="6">
    <source>
        <dbReference type="Proteomes" id="UP000638014"/>
    </source>
</evidence>
<evidence type="ECO:0000256" key="2">
    <source>
        <dbReference type="ARBA" id="ARBA00023136"/>
    </source>
</evidence>
<keyword evidence="6" id="KW-1185">Reference proteome</keyword>
<dbReference type="EMBL" id="JACXAF010000004">
    <property type="protein sequence ID" value="MBD1388606.1"/>
    <property type="molecule type" value="Genomic_DNA"/>
</dbReference>